<keyword evidence="1" id="KW-0472">Membrane</keyword>
<dbReference type="EMBL" id="CAJMWW010000068">
    <property type="protein sequence ID" value="CAE6415494.1"/>
    <property type="molecule type" value="Genomic_DNA"/>
</dbReference>
<proteinExistence type="predicted"/>
<keyword evidence="1" id="KW-0812">Transmembrane</keyword>
<name>A0A8H3A8J2_9AGAM</name>
<sequence>MSSVTTLMEYSERRTTSSPEPLNIQIVRRDSEPTSIRPVLGLKHLKSIPRNHTFIIFNSLNCPTSDIELPPGWTFHSLVQANSLATPRSDYSLSPTSSLDALGRLPGYFHYAERRITTNLDIIHREDILSTLLGDARTKNTDEFTEMIAIPYDGLGGEEDQQKGYTLYRADHFSRTFSHSGLESKTFFGGTEEPIWAEDYSKWIHLIGRSPDSHLFLPSAQPKKYSCLGRKIAQQVVWDHQNGHISKIDVQNAFSMAECTSLLSALQKRRVTDKQCQKIIKTVIDRFLKSKQFKQPPLHPTFSAGHAEGAGGPIIIFAVAATFFIWGGPMLGIPSAYFRRMRTVAARADKGGYLPHLWSTFIKGLLKEWNDLNIVLALVLSANVGFLALPGLSEDYPSTIADLSRGAGIFSTFVTLGGLLSSLSLIWLHQPMLGTGSLDACKYILGPSFNGTHIGGHPGHKRGSFLRLLWMATYMGMPLVLLVWSVIAFVICALTWTVMFSAYGTRVAVVVLSVLMLTTPLATLLVFWGPIVSKDSLFGKMARSDPSAHDDHESPY</sequence>
<feature type="transmembrane region" description="Helical" evidence="1">
    <location>
        <begin position="310"/>
        <end position="333"/>
    </location>
</feature>
<evidence type="ECO:0000256" key="1">
    <source>
        <dbReference type="SAM" id="Phobius"/>
    </source>
</evidence>
<evidence type="ECO:0000313" key="2">
    <source>
        <dbReference type="EMBL" id="CAE6415494.1"/>
    </source>
</evidence>
<feature type="transmembrane region" description="Helical" evidence="1">
    <location>
        <begin position="372"/>
        <end position="389"/>
    </location>
</feature>
<protein>
    <submittedName>
        <fullName evidence="2">Uncharacterized protein</fullName>
    </submittedName>
</protein>
<comment type="caution">
    <text evidence="2">The sequence shown here is derived from an EMBL/GenBank/DDBJ whole genome shotgun (WGS) entry which is preliminary data.</text>
</comment>
<feature type="transmembrane region" description="Helical" evidence="1">
    <location>
        <begin position="508"/>
        <end position="531"/>
    </location>
</feature>
<dbReference type="AlphaFoldDB" id="A0A8H3A8J2"/>
<gene>
    <name evidence="2" type="ORF">RDB_LOCUS29723</name>
</gene>
<feature type="transmembrane region" description="Helical" evidence="1">
    <location>
        <begin position="468"/>
        <end position="496"/>
    </location>
</feature>
<evidence type="ECO:0000313" key="3">
    <source>
        <dbReference type="Proteomes" id="UP000663841"/>
    </source>
</evidence>
<accession>A0A8H3A8J2</accession>
<reference evidence="2" key="1">
    <citation type="submission" date="2021-01" db="EMBL/GenBank/DDBJ databases">
        <authorList>
            <person name="Kaushik A."/>
        </authorList>
    </citation>
    <scope>NUCLEOTIDE SEQUENCE</scope>
    <source>
        <strain evidence="2">AG3-T5</strain>
    </source>
</reference>
<feature type="transmembrane region" description="Helical" evidence="1">
    <location>
        <begin position="409"/>
        <end position="428"/>
    </location>
</feature>
<keyword evidence="1" id="KW-1133">Transmembrane helix</keyword>
<dbReference type="Proteomes" id="UP000663841">
    <property type="component" value="Unassembled WGS sequence"/>
</dbReference>
<organism evidence="2 3">
    <name type="scientific">Rhizoctonia solani</name>
    <dbReference type="NCBI Taxonomy" id="456999"/>
    <lineage>
        <taxon>Eukaryota</taxon>
        <taxon>Fungi</taxon>
        <taxon>Dikarya</taxon>
        <taxon>Basidiomycota</taxon>
        <taxon>Agaricomycotina</taxon>
        <taxon>Agaricomycetes</taxon>
        <taxon>Cantharellales</taxon>
        <taxon>Ceratobasidiaceae</taxon>
        <taxon>Rhizoctonia</taxon>
    </lineage>
</organism>